<dbReference type="Pfam" id="PF09296">
    <property type="entry name" value="NUDIX-like"/>
    <property type="match status" value="1"/>
</dbReference>
<comment type="similarity">
    <text evidence="3">Belongs to the Nudix hydrolase family. NudC subfamily.</text>
</comment>
<evidence type="ECO:0000256" key="4">
    <source>
        <dbReference type="ARBA" id="ARBA00012381"/>
    </source>
</evidence>
<dbReference type="PANTHER" id="PTHR42904">
    <property type="entry name" value="NUDIX HYDROLASE, NUDC SUBFAMILY"/>
    <property type="match status" value="1"/>
</dbReference>
<dbReference type="GO" id="GO:0005829">
    <property type="term" value="C:cytosol"/>
    <property type="evidence" value="ECO:0007669"/>
    <property type="project" value="TreeGrafter"/>
</dbReference>
<dbReference type="EC" id="3.6.1.22" evidence="4"/>
<dbReference type="NCBIfam" id="NF001299">
    <property type="entry name" value="PRK00241.1"/>
    <property type="match status" value="1"/>
</dbReference>
<dbReference type="eggNOG" id="COG2816">
    <property type="taxonomic scope" value="Bacteria"/>
</dbReference>
<dbReference type="RefSeq" id="WP_062143102.1">
    <property type="nucleotide sequence ID" value="NZ_CP013002.1"/>
</dbReference>
<accession>A0A0P0NVP9</accession>
<dbReference type="InterPro" id="IPR049734">
    <property type="entry name" value="NudC-like_C"/>
</dbReference>
<dbReference type="InterPro" id="IPR015797">
    <property type="entry name" value="NUDIX_hydrolase-like_dom_sf"/>
</dbReference>
<keyword evidence="13" id="KW-1185">Reference proteome</keyword>
<evidence type="ECO:0000256" key="3">
    <source>
        <dbReference type="ARBA" id="ARBA00009595"/>
    </source>
</evidence>
<protein>
    <recommendedName>
        <fullName evidence="4">NAD(+) diphosphatase</fullName>
        <ecNumber evidence="4">3.6.1.22</ecNumber>
    </recommendedName>
</protein>
<dbReference type="InterPro" id="IPR015376">
    <property type="entry name" value="Znr_NADH_PPase"/>
</dbReference>
<organism evidence="12 13">
    <name type="scientific">Caulobacter henricii</name>
    <dbReference type="NCBI Taxonomy" id="69395"/>
    <lineage>
        <taxon>Bacteria</taxon>
        <taxon>Pseudomonadati</taxon>
        <taxon>Pseudomonadota</taxon>
        <taxon>Alphaproteobacteria</taxon>
        <taxon>Caulobacterales</taxon>
        <taxon>Caulobacteraceae</taxon>
        <taxon>Caulobacter</taxon>
    </lineage>
</organism>
<feature type="domain" description="Nudix hydrolase" evidence="11">
    <location>
        <begin position="176"/>
        <end position="300"/>
    </location>
</feature>
<dbReference type="STRING" id="69395.AQ619_01215"/>
<dbReference type="EMBL" id="CP013002">
    <property type="protein sequence ID" value="ALL12086.1"/>
    <property type="molecule type" value="Genomic_DNA"/>
</dbReference>
<evidence type="ECO:0000256" key="5">
    <source>
        <dbReference type="ARBA" id="ARBA00022723"/>
    </source>
</evidence>
<dbReference type="AlphaFoldDB" id="A0A0P0NVP9"/>
<evidence type="ECO:0000256" key="7">
    <source>
        <dbReference type="ARBA" id="ARBA00022842"/>
    </source>
</evidence>
<keyword evidence="6 10" id="KW-0378">Hydrolase</keyword>
<dbReference type="GO" id="GO:0019677">
    <property type="term" value="P:NAD+ catabolic process"/>
    <property type="evidence" value="ECO:0007669"/>
    <property type="project" value="TreeGrafter"/>
</dbReference>
<evidence type="ECO:0000256" key="8">
    <source>
        <dbReference type="ARBA" id="ARBA00023027"/>
    </source>
</evidence>
<dbReference type="InterPro" id="IPR020084">
    <property type="entry name" value="NUDIX_hydrolase_CS"/>
</dbReference>
<dbReference type="InterPro" id="IPR020476">
    <property type="entry name" value="Nudix_hydrolase"/>
</dbReference>
<dbReference type="Proteomes" id="UP000056905">
    <property type="component" value="Chromosome"/>
</dbReference>
<dbReference type="CDD" id="cd03429">
    <property type="entry name" value="NUDIX_NADH_pyrophosphatase_Nudt13"/>
    <property type="match status" value="1"/>
</dbReference>
<dbReference type="Pfam" id="PF09297">
    <property type="entry name" value="Zn_ribbon_NUD"/>
    <property type="match status" value="1"/>
</dbReference>
<dbReference type="OrthoDB" id="9791656at2"/>
<dbReference type="PROSITE" id="PS00893">
    <property type="entry name" value="NUDIX_BOX"/>
    <property type="match status" value="1"/>
</dbReference>
<comment type="cofactor">
    <cofactor evidence="1">
        <name>Mg(2+)</name>
        <dbReference type="ChEBI" id="CHEBI:18420"/>
    </cofactor>
</comment>
<dbReference type="InterPro" id="IPR015375">
    <property type="entry name" value="NADH_PPase-like_N"/>
</dbReference>
<evidence type="ECO:0000256" key="10">
    <source>
        <dbReference type="RuleBase" id="RU003476"/>
    </source>
</evidence>
<sequence length="313" mass="33921">MALSIITNTFAGNPLDRSSERRGDAAWLAEKLADPASLAVAIWNGKPLVEDNLGEDGKPTGVQIAYLRADMAQELAAGTEKLLFLGLWKDLAVFAVDLDGPADPAEGPLQGLGRFEELRGIAASMPPADAGILATARSMFEWRRRHRWCSACGQASEVGDGGWKRVCPACKAEHFPRTDPVAIMLAVHEDKCLLGRQAMWPAGMFSALAGFLEPGETIEEACARELMEEAGLTATSVRYHSSQPWPWPSSLMMGLIAQVDSAEARPDQTELEEVRWFTKEEAGALIRGELEGTFAPPALAIAHQLIKAWVEEA</sequence>
<dbReference type="Gene3D" id="3.90.79.20">
    <property type="match status" value="1"/>
</dbReference>
<dbReference type="PRINTS" id="PR00502">
    <property type="entry name" value="NUDIXFAMILY"/>
</dbReference>
<reference evidence="12 13" key="1">
    <citation type="submission" date="2015-10" db="EMBL/GenBank/DDBJ databases">
        <title>Conservation of the essential genome among Caulobacter and Brevundimonas species.</title>
        <authorList>
            <person name="Scott D."/>
            <person name="Ely B."/>
        </authorList>
    </citation>
    <scope>NUCLEOTIDE SEQUENCE [LARGE SCALE GENOMIC DNA]</scope>
    <source>
        <strain evidence="12 13">CB4</strain>
    </source>
</reference>
<dbReference type="GO" id="GO:0006742">
    <property type="term" value="P:NADP+ catabolic process"/>
    <property type="evidence" value="ECO:0007669"/>
    <property type="project" value="TreeGrafter"/>
</dbReference>
<evidence type="ECO:0000259" key="11">
    <source>
        <dbReference type="PROSITE" id="PS51462"/>
    </source>
</evidence>
<dbReference type="Pfam" id="PF00293">
    <property type="entry name" value="NUDIX"/>
    <property type="match status" value="1"/>
</dbReference>
<dbReference type="GO" id="GO:0046872">
    <property type="term" value="F:metal ion binding"/>
    <property type="evidence" value="ECO:0007669"/>
    <property type="project" value="UniProtKB-KW"/>
</dbReference>
<keyword evidence="5" id="KW-0479">Metal-binding</keyword>
<dbReference type="SUPFAM" id="SSF55811">
    <property type="entry name" value="Nudix"/>
    <property type="match status" value="1"/>
</dbReference>
<gene>
    <name evidence="12" type="ORF">AQ619_01215</name>
</gene>
<evidence type="ECO:0000256" key="9">
    <source>
        <dbReference type="ARBA" id="ARBA00023679"/>
    </source>
</evidence>
<dbReference type="PROSITE" id="PS51462">
    <property type="entry name" value="NUDIX"/>
    <property type="match status" value="1"/>
</dbReference>
<name>A0A0P0NVP9_9CAUL</name>
<keyword evidence="8" id="KW-0520">NAD</keyword>
<evidence type="ECO:0000313" key="13">
    <source>
        <dbReference type="Proteomes" id="UP000056905"/>
    </source>
</evidence>
<proteinExistence type="inferred from homology"/>
<dbReference type="PANTHER" id="PTHR42904:SF6">
    <property type="entry name" value="NAD-CAPPED RNA HYDROLASE NUDT12"/>
    <property type="match status" value="1"/>
</dbReference>
<keyword evidence="7" id="KW-0460">Magnesium</keyword>
<evidence type="ECO:0000256" key="6">
    <source>
        <dbReference type="ARBA" id="ARBA00022801"/>
    </source>
</evidence>
<evidence type="ECO:0000256" key="2">
    <source>
        <dbReference type="ARBA" id="ARBA00001947"/>
    </source>
</evidence>
<dbReference type="InterPro" id="IPR050241">
    <property type="entry name" value="NAD-cap_RNA_hydrolase_NudC"/>
</dbReference>
<dbReference type="Gene3D" id="3.90.79.10">
    <property type="entry name" value="Nucleoside Triphosphate Pyrophosphohydrolase"/>
    <property type="match status" value="1"/>
</dbReference>
<dbReference type="KEGG" id="chq:AQ619_01215"/>
<evidence type="ECO:0000256" key="1">
    <source>
        <dbReference type="ARBA" id="ARBA00001946"/>
    </source>
</evidence>
<evidence type="ECO:0000313" key="12">
    <source>
        <dbReference type="EMBL" id="ALL12086.1"/>
    </source>
</evidence>
<comment type="cofactor">
    <cofactor evidence="2">
        <name>Zn(2+)</name>
        <dbReference type="ChEBI" id="CHEBI:29105"/>
    </cofactor>
</comment>
<dbReference type="InterPro" id="IPR000086">
    <property type="entry name" value="NUDIX_hydrolase_dom"/>
</dbReference>
<comment type="catalytic activity">
    <reaction evidence="9">
        <text>a 5'-end NAD(+)-phospho-ribonucleoside in mRNA + H2O = a 5'-end phospho-adenosine-phospho-ribonucleoside in mRNA + beta-nicotinamide D-ribonucleotide + 2 H(+)</text>
        <dbReference type="Rhea" id="RHEA:60876"/>
        <dbReference type="Rhea" id="RHEA-COMP:15698"/>
        <dbReference type="Rhea" id="RHEA-COMP:15719"/>
        <dbReference type="ChEBI" id="CHEBI:14649"/>
        <dbReference type="ChEBI" id="CHEBI:15377"/>
        <dbReference type="ChEBI" id="CHEBI:15378"/>
        <dbReference type="ChEBI" id="CHEBI:144029"/>
        <dbReference type="ChEBI" id="CHEBI:144051"/>
    </reaction>
    <physiologicalReaction direction="left-to-right" evidence="9">
        <dbReference type="Rhea" id="RHEA:60877"/>
    </physiologicalReaction>
</comment>
<dbReference type="GO" id="GO:0035529">
    <property type="term" value="F:NADH pyrophosphatase activity"/>
    <property type="evidence" value="ECO:0007669"/>
    <property type="project" value="TreeGrafter"/>
</dbReference>